<dbReference type="EMBL" id="CAJNOB010000008">
    <property type="protein sequence ID" value="CAF0694458.1"/>
    <property type="molecule type" value="Genomic_DNA"/>
</dbReference>
<proteinExistence type="predicted"/>
<accession>A0A8J2FRW1</accession>
<evidence type="ECO:0000313" key="2">
    <source>
        <dbReference type="Proteomes" id="UP000663859"/>
    </source>
</evidence>
<protein>
    <submittedName>
        <fullName evidence="1">Uncharacterized protein</fullName>
    </submittedName>
</protein>
<name>A0A8J2FRW1_9BACT</name>
<reference evidence="1" key="1">
    <citation type="submission" date="2021-02" db="EMBL/GenBank/DDBJ databases">
        <authorList>
            <person name="Cremers G."/>
            <person name="Picone N."/>
        </authorList>
    </citation>
    <scope>NUCLEOTIDE SEQUENCE</scope>
    <source>
        <strain evidence="1">PQ17</strain>
    </source>
</reference>
<comment type="caution">
    <text evidence="1">The sequence shown here is derived from an EMBL/GenBank/DDBJ whole genome shotgun (WGS) entry which is preliminary data.</text>
</comment>
<organism evidence="1 2">
    <name type="scientific">Candidatus Methylacidithermus pantelleriae</name>
    <dbReference type="NCBI Taxonomy" id="2744239"/>
    <lineage>
        <taxon>Bacteria</taxon>
        <taxon>Pseudomonadati</taxon>
        <taxon>Verrucomicrobiota</taxon>
        <taxon>Methylacidiphilae</taxon>
        <taxon>Methylacidiphilales</taxon>
        <taxon>Methylacidiphilaceae</taxon>
        <taxon>Candidatus Methylacidithermus</taxon>
    </lineage>
</organism>
<keyword evidence="2" id="KW-1185">Reference proteome</keyword>
<sequence>MNPMLLEKLAMSHAPRSAPEGKVNLTGEDLPRLVLTKQSDFVPDDPPTERHTIVAVSPRSHALFFLPTRPTREATAKPTFPISHPRA</sequence>
<dbReference type="Proteomes" id="UP000663859">
    <property type="component" value="Unassembled WGS sequence"/>
</dbReference>
<evidence type="ECO:0000313" key="1">
    <source>
        <dbReference type="EMBL" id="CAF0694458.1"/>
    </source>
</evidence>
<dbReference type="AlphaFoldDB" id="A0A8J2FRW1"/>
<gene>
    <name evidence="1" type="ORF">MPNT_160060</name>
</gene>